<dbReference type="Gene3D" id="3.30.1130.10">
    <property type="match status" value="1"/>
</dbReference>
<organism evidence="11 12">
    <name type="scientific">Bifidobacterium olomucense</name>
    <dbReference type="NCBI Taxonomy" id="2675324"/>
    <lineage>
        <taxon>Bacteria</taxon>
        <taxon>Bacillati</taxon>
        <taxon>Actinomycetota</taxon>
        <taxon>Actinomycetes</taxon>
        <taxon>Bifidobacteriales</taxon>
        <taxon>Bifidobacteriaceae</taxon>
        <taxon>Bifidobacterium</taxon>
    </lineage>
</organism>
<dbReference type="NCBIfam" id="TIGR01498">
    <property type="entry name" value="folK"/>
    <property type="match status" value="1"/>
</dbReference>
<protein>
    <recommendedName>
        <fullName evidence="9">Bifunctional folate synthesis protein</fullName>
    </recommendedName>
    <domain>
        <recommendedName>
            <fullName evidence="9">Dihydroneopterin aldolase</fullName>
            <shortName evidence="9">DHNA</shortName>
            <ecNumber evidence="9">4.1.2.25</ecNumber>
        </recommendedName>
        <alternativeName>
            <fullName evidence="9">7,8-dihydroneopterin aldolase</fullName>
        </alternativeName>
    </domain>
    <domain>
        <recommendedName>
            <fullName evidence="9">2-amino-4-hydroxy-6-hydroxymethyldihydropteridine pyrophosphokinase</fullName>
            <ecNumber evidence="9">2.7.6.3</ecNumber>
        </recommendedName>
        <alternativeName>
            <fullName evidence="9">6-hydroxymethyl-7,8-dihydropterin pyrophosphokinase</fullName>
            <shortName evidence="9">PPPK</shortName>
        </alternativeName>
        <alternativeName>
            <fullName evidence="9">7,8-dihydro-6-hydroxymethylpterin pyrophosphokinase</fullName>
            <shortName evidence="9">HPPK</shortName>
        </alternativeName>
    </domain>
</protein>
<dbReference type="GO" id="GO:0005524">
    <property type="term" value="F:ATP binding"/>
    <property type="evidence" value="ECO:0007669"/>
    <property type="project" value="UniProtKB-KW"/>
</dbReference>
<feature type="domain" description="Dihydroneopterin aldolase/epimerase" evidence="10">
    <location>
        <begin position="4"/>
        <end position="116"/>
    </location>
</feature>
<evidence type="ECO:0000313" key="11">
    <source>
        <dbReference type="EMBL" id="NMM97298.1"/>
    </source>
</evidence>
<dbReference type="EMBL" id="JAAIIG010000001">
    <property type="protein sequence ID" value="NMM97298.1"/>
    <property type="molecule type" value="Genomic_DNA"/>
</dbReference>
<evidence type="ECO:0000259" key="10">
    <source>
        <dbReference type="SMART" id="SM00905"/>
    </source>
</evidence>
<dbReference type="SUPFAM" id="SSF55083">
    <property type="entry name" value="6-hydroxymethyl-7,8-dihydropterin pyrophosphokinase, HPPK"/>
    <property type="match status" value="2"/>
</dbReference>
<dbReference type="Gene3D" id="3.30.70.560">
    <property type="entry name" value="7,8-Dihydro-6-hydroxymethylpterin-pyrophosphokinase HPPK"/>
    <property type="match status" value="2"/>
</dbReference>
<sequence length="504" mass="53610">MDTIRLTGVRANGTHGVLDFEHERAQPFVVDATLYLDLTAASRSDALNDTVDYGRAAKEIVAVIEGAHVDLIERLTGIIADRLLAIEPIVKVDVTVHKPHAPITVPFDDVAVSITRARETQGGVAAQSAAASGGEHAVPSEARTHMHSAVVALGGNIGEVRSTLRAAVREMDGLPATQVTGISPLFRTAAWGMADGAPDFLNAVVELETTMGAHELLAALQQIEADHGRTREHHWDSRPLDLDIIDFDGQTNADEDLALPHPRAWQRAFVLVPWHALNPGARLAGAHGGLVADLMAAAPDRDAVKLDSEDWMLGDRTREHTASGETADAVAYASSPSTVEPESEPVSRRAVISMDSTSTDAERLFREAIVSIDSMPGNQVQGISPLYHVAHFDGPDAMSAVIQVETKFSAADLIAALGSVEAAHDGIVDLDLVDMEGVVSDEPHCRVPWPSAREHASVLAPWMDMDPNATLGGDPVSFLLAMAPDAGQVGLLTDNWILSGNLSD</sequence>
<dbReference type="GO" id="GO:0046656">
    <property type="term" value="P:folic acid biosynthetic process"/>
    <property type="evidence" value="ECO:0007669"/>
    <property type="project" value="UniProtKB-UniRule"/>
</dbReference>
<name>A0A7Y0EVR8_9BIFI</name>
<accession>A0A7Y0EVR8</accession>
<keyword evidence="6 11" id="KW-0418">Kinase</keyword>
<comment type="similarity">
    <text evidence="9">Belongs to the DHNA family.</text>
</comment>
<dbReference type="SMART" id="SM00905">
    <property type="entry name" value="FolB"/>
    <property type="match status" value="1"/>
</dbReference>
<keyword evidence="8 9" id="KW-0289">Folate biosynthesis</keyword>
<comment type="similarity">
    <text evidence="3">In the N-terminal section; belongs to the DHNA family.</text>
</comment>
<dbReference type="InterPro" id="IPR035907">
    <property type="entry name" value="Hppk_sf"/>
</dbReference>
<dbReference type="GO" id="GO:0003848">
    <property type="term" value="F:2-amino-4-hydroxy-6-hydroxymethyldihydropteridine diphosphokinase activity"/>
    <property type="evidence" value="ECO:0007669"/>
    <property type="project" value="UniProtKB-EC"/>
</dbReference>
<evidence type="ECO:0000256" key="7">
    <source>
        <dbReference type="ARBA" id="ARBA00022840"/>
    </source>
</evidence>
<dbReference type="NCBIfam" id="TIGR00526">
    <property type="entry name" value="folB_dom"/>
    <property type="match status" value="1"/>
</dbReference>
<dbReference type="EC" id="4.1.2.25" evidence="9"/>
<evidence type="ECO:0000256" key="1">
    <source>
        <dbReference type="ARBA" id="ARBA00000198"/>
    </source>
</evidence>
<dbReference type="InterPro" id="IPR006156">
    <property type="entry name" value="Dihydroneopterin_aldolase"/>
</dbReference>
<evidence type="ECO:0000256" key="3">
    <source>
        <dbReference type="ARBA" id="ARBA00009640"/>
    </source>
</evidence>
<dbReference type="CDD" id="cd00534">
    <property type="entry name" value="DHNA_DHNTPE"/>
    <property type="match status" value="1"/>
</dbReference>
<dbReference type="CDD" id="cd00483">
    <property type="entry name" value="HPPK"/>
    <property type="match status" value="1"/>
</dbReference>
<evidence type="ECO:0000256" key="6">
    <source>
        <dbReference type="ARBA" id="ARBA00022777"/>
    </source>
</evidence>
<keyword evidence="7" id="KW-0067">ATP-binding</keyword>
<dbReference type="GO" id="GO:0004150">
    <property type="term" value="F:dihydroneopterin aldolase activity"/>
    <property type="evidence" value="ECO:0007669"/>
    <property type="project" value="UniProtKB-UniRule"/>
</dbReference>
<evidence type="ECO:0000256" key="8">
    <source>
        <dbReference type="ARBA" id="ARBA00022909"/>
    </source>
</evidence>
<evidence type="ECO:0000256" key="4">
    <source>
        <dbReference type="ARBA" id="ARBA00022679"/>
    </source>
</evidence>
<dbReference type="UniPathway" id="UPA00077">
    <property type="reaction ID" value="UER00154"/>
</dbReference>
<comment type="catalytic activity">
    <reaction evidence="9">
        <text>7,8-dihydroneopterin = 6-hydroxymethyl-7,8-dihydropterin + glycolaldehyde</text>
        <dbReference type="Rhea" id="RHEA:10540"/>
        <dbReference type="ChEBI" id="CHEBI:17001"/>
        <dbReference type="ChEBI" id="CHEBI:17071"/>
        <dbReference type="ChEBI" id="CHEBI:44841"/>
        <dbReference type="EC" id="4.1.2.25"/>
    </reaction>
</comment>
<keyword evidence="12" id="KW-1185">Reference proteome</keyword>
<dbReference type="EC" id="2.7.6.3" evidence="9"/>
<dbReference type="GO" id="GO:0016301">
    <property type="term" value="F:kinase activity"/>
    <property type="evidence" value="ECO:0007669"/>
    <property type="project" value="UniProtKB-KW"/>
</dbReference>
<evidence type="ECO:0000256" key="9">
    <source>
        <dbReference type="RuleBase" id="RU362079"/>
    </source>
</evidence>
<evidence type="ECO:0000256" key="2">
    <source>
        <dbReference type="ARBA" id="ARBA00005051"/>
    </source>
</evidence>
<comment type="function">
    <text evidence="9">Catalyzes the conversion of 7,8-dihydroneopterin to 6-hydroxymethyl-7,8-dihydropterin.</text>
</comment>
<evidence type="ECO:0000313" key="12">
    <source>
        <dbReference type="Proteomes" id="UP000543419"/>
    </source>
</evidence>
<comment type="pathway">
    <text evidence="9">Cofactor biosynthesis; tetrahydrofolate biosynthesis; 2-amino-4-hydroxy-6-hydroxymethyl-7,8-dihydropteridine diphosphate from 7,8-dihydroneopterin triphosphate: step 3/4.</text>
</comment>
<dbReference type="GO" id="GO:0046654">
    <property type="term" value="P:tetrahydrofolate biosynthetic process"/>
    <property type="evidence" value="ECO:0007669"/>
    <property type="project" value="UniProtKB-UniRule"/>
</dbReference>
<dbReference type="AlphaFoldDB" id="A0A7Y0EVR8"/>
<dbReference type="NCBIfam" id="TIGR00525">
    <property type="entry name" value="folB"/>
    <property type="match status" value="1"/>
</dbReference>
<dbReference type="RefSeq" id="WP_169240152.1">
    <property type="nucleotide sequence ID" value="NZ_JAAIIG010000001.1"/>
</dbReference>
<dbReference type="Pfam" id="PF01288">
    <property type="entry name" value="HPPK"/>
    <property type="match status" value="2"/>
</dbReference>
<keyword evidence="9" id="KW-0456">Lyase</keyword>
<dbReference type="PANTHER" id="PTHR43071:SF1">
    <property type="entry name" value="2-AMINO-4-HYDROXY-6-HYDROXYMETHYLDIHYDROPTERIDINE PYROPHOSPHOKINASE"/>
    <property type="match status" value="1"/>
</dbReference>
<comment type="caution">
    <text evidence="11">The sequence shown here is derived from an EMBL/GenBank/DDBJ whole genome shotgun (WGS) entry which is preliminary data.</text>
</comment>
<proteinExistence type="inferred from homology"/>
<keyword evidence="5" id="KW-0547">Nucleotide-binding</keyword>
<comment type="catalytic activity">
    <reaction evidence="1">
        <text>6-hydroxymethyl-7,8-dihydropterin + ATP = (7,8-dihydropterin-6-yl)methyl diphosphate + AMP + H(+)</text>
        <dbReference type="Rhea" id="RHEA:11412"/>
        <dbReference type="ChEBI" id="CHEBI:15378"/>
        <dbReference type="ChEBI" id="CHEBI:30616"/>
        <dbReference type="ChEBI" id="CHEBI:44841"/>
        <dbReference type="ChEBI" id="CHEBI:72950"/>
        <dbReference type="ChEBI" id="CHEBI:456215"/>
        <dbReference type="EC" id="2.7.6.3"/>
    </reaction>
</comment>
<comment type="pathway">
    <text evidence="2">Cofactor biosynthesis; tetrahydrofolate biosynthesis; 2-amino-4-hydroxy-6-hydroxymethyl-7,8-dihydropteridine diphosphate from 7,8-dihydroneopterin triphosphate: step 4/4.</text>
</comment>
<dbReference type="SUPFAM" id="SSF55620">
    <property type="entry name" value="Tetrahydrobiopterin biosynthesis enzymes-like"/>
    <property type="match status" value="1"/>
</dbReference>
<gene>
    <name evidence="11" type="ORF">G1C97_0247</name>
</gene>
<dbReference type="InterPro" id="IPR043133">
    <property type="entry name" value="GTP-CH-I_C/QueF"/>
</dbReference>
<dbReference type="Pfam" id="PF02152">
    <property type="entry name" value="FolB"/>
    <property type="match status" value="1"/>
</dbReference>
<dbReference type="InterPro" id="IPR006157">
    <property type="entry name" value="FolB_dom"/>
</dbReference>
<reference evidence="11 12" key="1">
    <citation type="submission" date="2020-02" db="EMBL/GenBank/DDBJ databases">
        <title>Characterization of phylogenetic diversity of novel bifidobacterial species isolated in Czech ZOOs.</title>
        <authorList>
            <person name="Lugli G.A."/>
            <person name="Vera N.B."/>
            <person name="Ventura M."/>
        </authorList>
    </citation>
    <scope>NUCLEOTIDE SEQUENCE [LARGE SCALE GENOMIC DNA]</scope>
    <source>
        <strain evidence="11 12">DSM 109959</strain>
    </source>
</reference>
<evidence type="ECO:0000256" key="5">
    <source>
        <dbReference type="ARBA" id="ARBA00022741"/>
    </source>
</evidence>
<dbReference type="Proteomes" id="UP000543419">
    <property type="component" value="Unassembled WGS sequence"/>
</dbReference>
<dbReference type="InterPro" id="IPR000550">
    <property type="entry name" value="Hppk"/>
</dbReference>
<dbReference type="PANTHER" id="PTHR43071">
    <property type="entry name" value="2-AMINO-4-HYDROXY-6-HYDROXYMETHYLDIHYDROPTERIDINE PYROPHOSPHOKINASE"/>
    <property type="match status" value="1"/>
</dbReference>
<keyword evidence="4" id="KW-0808">Transferase</keyword>